<dbReference type="EMBL" id="LOSH02000001">
    <property type="protein sequence ID" value="PNM78124.1"/>
    <property type="molecule type" value="Genomic_DNA"/>
</dbReference>
<dbReference type="Proteomes" id="UP000054370">
    <property type="component" value="Unassembled WGS sequence"/>
</dbReference>
<evidence type="ECO:0000313" key="3">
    <source>
        <dbReference type="Proteomes" id="UP000054370"/>
    </source>
</evidence>
<accession>A0A1V8MQE8</accession>
<dbReference type="RefSeq" id="WP_017421653.1">
    <property type="nucleotide sequence ID" value="NZ_CP014637.1"/>
</dbReference>
<reference evidence="2 3" key="1">
    <citation type="submission" date="2017-12" db="EMBL/GenBank/DDBJ databases">
        <title>FDA dAtabase for Regulatory Grade micrObial Sequences (FDA-ARGOS): Supporting development and validation of Infectious Disease Dx tests.</title>
        <authorList>
            <person name="Hoffmann M."/>
            <person name="Allard M."/>
            <person name="Evans P."/>
            <person name="Brown E."/>
            <person name="Tallon L.J."/>
            <person name="Sadzewicz L."/>
            <person name="Sengamalay N."/>
            <person name="Ott S."/>
            <person name="Godinez A."/>
            <person name="Nagaraj S."/>
            <person name="Vavikolanu K."/>
            <person name="Aluvathingal J."/>
            <person name="Nadendla S."/>
            <person name="Hobson J."/>
            <person name="Sichtig H."/>
        </authorList>
    </citation>
    <scope>NUCLEOTIDE SEQUENCE [LARGE SCALE GENOMIC DNA]</scope>
    <source>
        <strain evidence="3">ATCC 29307</strain>
        <strain evidence="2">FDAARGOS_118</strain>
    </source>
</reference>
<reference evidence="1" key="2">
    <citation type="journal article" date="2018" name="Genome Biol.">
        <title>SKESA: strategic k-mer extension for scrupulous assemblies.</title>
        <authorList>
            <person name="Souvorov A."/>
            <person name="Agarwala R."/>
            <person name="Lipman D.J."/>
        </authorList>
    </citation>
    <scope>NUCLEOTIDE SEQUENCE</scope>
    <source>
        <strain evidence="1">BCW_3452</strain>
    </source>
</reference>
<keyword evidence="3" id="KW-1185">Reference proteome</keyword>
<dbReference type="Proteomes" id="UP000863257">
    <property type="component" value="Unassembled WGS sequence"/>
</dbReference>
<dbReference type="EMBL" id="DACRBY010000014">
    <property type="protein sequence ID" value="HAS8540549.1"/>
    <property type="molecule type" value="Genomic_DNA"/>
</dbReference>
<protein>
    <submittedName>
        <fullName evidence="1">Uncharacterized protein</fullName>
    </submittedName>
</protein>
<name>A0A1V8MQE8_VIBVL</name>
<sequence length="69" mass="7966">MKSDGSQLDEQIFDEQVPKECPKTSFKLKSAYIDERVKLETIEVELNRSKIVVVDENGKLTKFTLIPEH</sequence>
<evidence type="ECO:0000313" key="2">
    <source>
        <dbReference type="EMBL" id="PNM78124.1"/>
    </source>
</evidence>
<comment type="caution">
    <text evidence="1">The sequence shown here is derived from an EMBL/GenBank/DDBJ whole genome shotgun (WGS) entry which is preliminary data.</text>
</comment>
<reference evidence="1" key="3">
    <citation type="submission" date="2019-01" db="EMBL/GenBank/DDBJ databases">
        <authorList>
            <consortium name="NCBI Pathogen Detection Project"/>
        </authorList>
    </citation>
    <scope>NUCLEOTIDE SEQUENCE</scope>
    <source>
        <strain evidence="1">BCW_3452</strain>
    </source>
</reference>
<dbReference type="GeneID" id="93897701"/>
<proteinExistence type="predicted"/>
<dbReference type="AlphaFoldDB" id="A0A1V8MQE8"/>
<evidence type="ECO:0000313" key="1">
    <source>
        <dbReference type="EMBL" id="HAS8540549.1"/>
    </source>
</evidence>
<gene>
    <name evidence="2" type="ORF">AL548_006015</name>
    <name evidence="1" type="ORF">I7730_12205</name>
</gene>
<organism evidence="1">
    <name type="scientific">Vibrio vulnificus</name>
    <dbReference type="NCBI Taxonomy" id="672"/>
    <lineage>
        <taxon>Bacteria</taxon>
        <taxon>Pseudomonadati</taxon>
        <taxon>Pseudomonadota</taxon>
        <taxon>Gammaproteobacteria</taxon>
        <taxon>Vibrionales</taxon>
        <taxon>Vibrionaceae</taxon>
        <taxon>Vibrio</taxon>
    </lineage>
</organism>